<keyword evidence="2" id="KW-1185">Reference proteome</keyword>
<dbReference type="InterPro" id="IPR012171">
    <property type="entry name" value="Fatty_acid_desaturase"/>
</dbReference>
<evidence type="ECO:0000313" key="2">
    <source>
        <dbReference type="Proteomes" id="UP001604277"/>
    </source>
</evidence>
<protein>
    <submittedName>
        <fullName evidence="1">Omega-3 fatty acid desaturase</fullName>
    </submittedName>
</protein>
<dbReference type="Proteomes" id="UP001604277">
    <property type="component" value="Unassembled WGS sequence"/>
</dbReference>
<gene>
    <name evidence="1" type="ORF">Fot_26521</name>
</gene>
<evidence type="ECO:0000313" key="1">
    <source>
        <dbReference type="EMBL" id="KAL2522598.1"/>
    </source>
</evidence>
<comment type="caution">
    <text evidence="1">The sequence shown here is derived from an EMBL/GenBank/DDBJ whole genome shotgun (WGS) entry which is preliminary data.</text>
</comment>
<dbReference type="AlphaFoldDB" id="A0ABD1UC50"/>
<name>A0ABD1UC50_9LAMI</name>
<accession>A0ABD1UC50</accession>
<sequence>MGASPTTPISIILWDISCILPFSYCTMDGESATGLNHEKHGHVEIDESWVLLPEKIYMKLDLSSKFMRYKIPFPLFAYPMYLRYRSPGKKNLHFNPYSELFKSSER</sequence>
<dbReference type="PANTHER" id="PTHR32100">
    <property type="entry name" value="OMEGA-6 FATTY ACID DESATURASE, CHLOROPLASTIC"/>
    <property type="match status" value="1"/>
</dbReference>
<proteinExistence type="predicted"/>
<dbReference type="EMBL" id="JBFOLJ010000007">
    <property type="protein sequence ID" value="KAL2522598.1"/>
    <property type="molecule type" value="Genomic_DNA"/>
</dbReference>
<organism evidence="1 2">
    <name type="scientific">Forsythia ovata</name>
    <dbReference type="NCBI Taxonomy" id="205694"/>
    <lineage>
        <taxon>Eukaryota</taxon>
        <taxon>Viridiplantae</taxon>
        <taxon>Streptophyta</taxon>
        <taxon>Embryophyta</taxon>
        <taxon>Tracheophyta</taxon>
        <taxon>Spermatophyta</taxon>
        <taxon>Magnoliopsida</taxon>
        <taxon>eudicotyledons</taxon>
        <taxon>Gunneridae</taxon>
        <taxon>Pentapetalae</taxon>
        <taxon>asterids</taxon>
        <taxon>lamiids</taxon>
        <taxon>Lamiales</taxon>
        <taxon>Oleaceae</taxon>
        <taxon>Forsythieae</taxon>
        <taxon>Forsythia</taxon>
    </lineage>
</organism>
<reference evidence="2" key="1">
    <citation type="submission" date="2024-07" db="EMBL/GenBank/DDBJ databases">
        <title>Two chromosome-level genome assemblies of Korean endemic species Abeliophyllum distichum and Forsythia ovata (Oleaceae).</title>
        <authorList>
            <person name="Jang H."/>
        </authorList>
    </citation>
    <scope>NUCLEOTIDE SEQUENCE [LARGE SCALE GENOMIC DNA]</scope>
</reference>